<dbReference type="EMBL" id="JAUPFM010000018">
    <property type="protein sequence ID" value="KAK2822534.1"/>
    <property type="molecule type" value="Genomic_DNA"/>
</dbReference>
<evidence type="ECO:0000313" key="1">
    <source>
        <dbReference type="EMBL" id="KAK2822534.1"/>
    </source>
</evidence>
<comment type="caution">
    <text evidence="1">The sequence shown here is derived from an EMBL/GenBank/DDBJ whole genome shotgun (WGS) entry which is preliminary data.</text>
</comment>
<sequence>MIAVGETGERRSPSTKLHVFTLVSCVTLSSKAGHIQVTWWSLICYINADLHNPQSAQNSCDDIGGGQGELSRCSLLRVASLPHLATLQTLTALFLNTCLSVPQGLHMSKLQNALFIPAASPVTVLSVLQQGGLATPHLLLQMERGALKARPLDRGSQNFL</sequence>
<gene>
    <name evidence="1" type="ORF">Q5P01_022599</name>
</gene>
<dbReference type="Proteomes" id="UP001187415">
    <property type="component" value="Unassembled WGS sequence"/>
</dbReference>
<dbReference type="AlphaFoldDB" id="A0AA88IYN0"/>
<organism evidence="1 2">
    <name type="scientific">Channa striata</name>
    <name type="common">Snakehead murrel</name>
    <name type="synonym">Ophicephalus striatus</name>
    <dbReference type="NCBI Taxonomy" id="64152"/>
    <lineage>
        <taxon>Eukaryota</taxon>
        <taxon>Metazoa</taxon>
        <taxon>Chordata</taxon>
        <taxon>Craniata</taxon>
        <taxon>Vertebrata</taxon>
        <taxon>Euteleostomi</taxon>
        <taxon>Actinopterygii</taxon>
        <taxon>Neopterygii</taxon>
        <taxon>Teleostei</taxon>
        <taxon>Neoteleostei</taxon>
        <taxon>Acanthomorphata</taxon>
        <taxon>Anabantaria</taxon>
        <taxon>Anabantiformes</taxon>
        <taxon>Channoidei</taxon>
        <taxon>Channidae</taxon>
        <taxon>Channa</taxon>
    </lineage>
</organism>
<evidence type="ECO:0000313" key="2">
    <source>
        <dbReference type="Proteomes" id="UP001187415"/>
    </source>
</evidence>
<reference evidence="1" key="1">
    <citation type="submission" date="2023-07" db="EMBL/GenBank/DDBJ databases">
        <title>Chromosome-level Genome Assembly of Striped Snakehead (Channa striata).</title>
        <authorList>
            <person name="Liu H."/>
        </authorList>
    </citation>
    <scope>NUCLEOTIDE SEQUENCE</scope>
    <source>
        <strain evidence="1">Gz</strain>
        <tissue evidence="1">Muscle</tissue>
    </source>
</reference>
<protein>
    <submittedName>
        <fullName evidence="1">Uncharacterized protein</fullName>
    </submittedName>
</protein>
<name>A0AA88IYN0_CHASR</name>
<proteinExistence type="predicted"/>
<keyword evidence="2" id="KW-1185">Reference proteome</keyword>
<accession>A0AA88IYN0</accession>